<dbReference type="AlphaFoldDB" id="A0A371YKI7"/>
<protein>
    <submittedName>
        <fullName evidence="1">Uncharacterized protein</fullName>
    </submittedName>
</protein>
<dbReference type="Proteomes" id="UP000240957">
    <property type="component" value="Unassembled WGS sequence"/>
</dbReference>
<accession>A0A371YKI7</accession>
<comment type="caution">
    <text evidence="1">The sequence shown here is derived from an EMBL/GenBank/DDBJ whole genome shotgun (WGS) entry which is preliminary data.</text>
</comment>
<dbReference type="EMBL" id="PYIX02000048">
    <property type="protein sequence ID" value="RFC81977.1"/>
    <property type="molecule type" value="Genomic_DNA"/>
</dbReference>
<reference evidence="1 2" key="1">
    <citation type="submission" date="2018-08" db="EMBL/GenBank/DDBJ databases">
        <title>The draft genome of Acinetobacter sichuanensis strain WCHAc060041.</title>
        <authorList>
            <person name="Qin J."/>
            <person name="Feng Y."/>
            <person name="Zong Z."/>
        </authorList>
    </citation>
    <scope>NUCLEOTIDE SEQUENCE [LARGE SCALE GENOMIC DNA]</scope>
    <source>
        <strain evidence="1 2">WCHAc060041</strain>
    </source>
</reference>
<name>A0A371YKI7_9GAMM</name>
<sequence>MMQNINFELGRLAGILDTFALLNTKTNHDYSFEIVNLQVCEQSQIAFQHYFLEIYPAASITFEELSITDLKVRDVLRTWLFSYQKSDDMGEKLIGSGSVLCYLDDKYQDFYLTSIDVQLDYVQKILEKIKLLLKVQKIYQVDVQTHSWYECAWNDFIFEGQDGSIFLHLGVSD</sequence>
<organism evidence="1 2">
    <name type="scientific">Acinetobacter sichuanensis</name>
    <dbReference type="NCBI Taxonomy" id="2136183"/>
    <lineage>
        <taxon>Bacteria</taxon>
        <taxon>Pseudomonadati</taxon>
        <taxon>Pseudomonadota</taxon>
        <taxon>Gammaproteobacteria</taxon>
        <taxon>Moraxellales</taxon>
        <taxon>Moraxellaceae</taxon>
        <taxon>Acinetobacter</taxon>
    </lineage>
</organism>
<proteinExistence type="predicted"/>
<evidence type="ECO:0000313" key="2">
    <source>
        <dbReference type="Proteomes" id="UP000240957"/>
    </source>
</evidence>
<gene>
    <name evidence="1" type="ORF">C9E89_018965</name>
</gene>
<evidence type="ECO:0000313" key="1">
    <source>
        <dbReference type="EMBL" id="RFC81977.1"/>
    </source>
</evidence>